<dbReference type="Proteomes" id="UP000051936">
    <property type="component" value="Unassembled WGS sequence"/>
</dbReference>
<dbReference type="OrthoDB" id="8227976at2"/>
<organism evidence="1 2">
    <name type="scientific">Bradyrhizobium manausense</name>
    <dbReference type="NCBI Taxonomy" id="989370"/>
    <lineage>
        <taxon>Bacteria</taxon>
        <taxon>Pseudomonadati</taxon>
        <taxon>Pseudomonadota</taxon>
        <taxon>Alphaproteobacteria</taxon>
        <taxon>Hyphomicrobiales</taxon>
        <taxon>Nitrobacteraceae</taxon>
        <taxon>Bradyrhizobium</taxon>
    </lineage>
</organism>
<evidence type="ECO:0000313" key="1">
    <source>
        <dbReference type="EMBL" id="KRQ05547.1"/>
    </source>
</evidence>
<keyword evidence="2" id="KW-1185">Reference proteome</keyword>
<name>A0A0R3D6G5_9BRAD</name>
<accession>A0A0R3D6G5</accession>
<protein>
    <submittedName>
        <fullName evidence="1">Uncharacterized protein</fullName>
    </submittedName>
</protein>
<gene>
    <name evidence="1" type="ORF">AOQ71_28425</name>
</gene>
<dbReference type="EMBL" id="LJYG01000104">
    <property type="protein sequence ID" value="KRQ05547.1"/>
    <property type="molecule type" value="Genomic_DNA"/>
</dbReference>
<comment type="caution">
    <text evidence="1">The sequence shown here is derived from an EMBL/GenBank/DDBJ whole genome shotgun (WGS) entry which is preliminary data.</text>
</comment>
<proteinExistence type="predicted"/>
<dbReference type="RefSeq" id="WP_057753560.1">
    <property type="nucleotide sequence ID" value="NZ_LJYG01000104.1"/>
</dbReference>
<dbReference type="AlphaFoldDB" id="A0A0R3D6G5"/>
<evidence type="ECO:0000313" key="2">
    <source>
        <dbReference type="Proteomes" id="UP000051936"/>
    </source>
</evidence>
<sequence>MSFVTPSTSQISPANERLYHQSALIGDWKGTWAGNNQPVGFKVVNIRGNRAQVEYTHNGHTERGFGEVQGTLINFGGVTVGTKDGKNMVLLFSFGGSGKQTATLEKQAPPASDSRLMGSWGGYSSDIGKSASFKVLSVNGNEAQVSVTTEGITRQGTGIVYKNVIMFGQAQIATDDGQNGKITYQVGTKSFMVPVTKYPPADTSSSVDRTA</sequence>
<reference evidence="1 2" key="1">
    <citation type="submission" date="2015-09" db="EMBL/GenBank/DDBJ databases">
        <title>Draft Genome Sequence of Bradyrhizobium manausense Strain BR 3351T, a Novel Symbiotic Nitrogen-Fixing Alphaproteobacterium Isolated from Brazilian Amazon Rain Forest.</title>
        <authorList>
            <person name="De Araujo J.L."/>
            <person name="Zilli J.E."/>
        </authorList>
    </citation>
    <scope>NUCLEOTIDE SEQUENCE [LARGE SCALE GENOMIC DNA]</scope>
    <source>
        <strain evidence="1 2">BR3351</strain>
    </source>
</reference>